<accession>F2DRB3</accession>
<dbReference type="InterPro" id="IPR049883">
    <property type="entry name" value="NOTCH1_EGF-like"/>
</dbReference>
<dbReference type="PROSITE" id="PS00107">
    <property type="entry name" value="PROTEIN_KINASE_ATP"/>
    <property type="match status" value="1"/>
</dbReference>
<dbReference type="SMART" id="SM00179">
    <property type="entry name" value="EGF_CA"/>
    <property type="match status" value="1"/>
</dbReference>
<dbReference type="GO" id="GO:0005509">
    <property type="term" value="F:calcium ion binding"/>
    <property type="evidence" value="ECO:0007669"/>
    <property type="project" value="InterPro"/>
</dbReference>
<protein>
    <submittedName>
        <fullName evidence="17">Predicted protein</fullName>
    </submittedName>
</protein>
<evidence type="ECO:0000256" key="9">
    <source>
        <dbReference type="ARBA" id="ARBA00023157"/>
    </source>
</evidence>
<comment type="caution">
    <text evidence="11">Lacks conserved residue(s) required for the propagation of feature annotation.</text>
</comment>
<dbReference type="InterPro" id="IPR000742">
    <property type="entry name" value="EGF"/>
</dbReference>
<evidence type="ECO:0000256" key="4">
    <source>
        <dbReference type="ARBA" id="ARBA00022679"/>
    </source>
</evidence>
<feature type="signal peptide" evidence="14">
    <location>
        <begin position="1"/>
        <end position="36"/>
    </location>
</feature>
<dbReference type="Gene3D" id="2.10.25.10">
    <property type="entry name" value="Laminin"/>
    <property type="match status" value="1"/>
</dbReference>
<dbReference type="Gene3D" id="1.10.510.10">
    <property type="entry name" value="Transferase(Phosphotransferase) domain 1"/>
    <property type="match status" value="1"/>
</dbReference>
<keyword evidence="13" id="KW-0812">Transmembrane</keyword>
<evidence type="ECO:0000256" key="2">
    <source>
        <dbReference type="ARBA" id="ARBA00022527"/>
    </source>
</evidence>
<dbReference type="GO" id="GO:0030247">
    <property type="term" value="F:polysaccharide binding"/>
    <property type="evidence" value="ECO:0007669"/>
    <property type="project" value="InterPro"/>
</dbReference>
<proteinExistence type="evidence at transcript level"/>
<dbReference type="InterPro" id="IPR045274">
    <property type="entry name" value="WAK-like"/>
</dbReference>
<evidence type="ECO:0000256" key="12">
    <source>
        <dbReference type="PROSITE-ProRule" id="PRU10141"/>
    </source>
</evidence>
<dbReference type="PANTHER" id="PTHR27005:SF506">
    <property type="entry name" value="PROTEIN KINASE DOMAIN-CONTAINING PROTEIN"/>
    <property type="match status" value="1"/>
</dbReference>
<evidence type="ECO:0000259" key="16">
    <source>
        <dbReference type="PROSITE" id="PS50026"/>
    </source>
</evidence>
<dbReference type="InterPro" id="IPR011009">
    <property type="entry name" value="Kinase-like_dom_sf"/>
</dbReference>
<keyword evidence="2" id="KW-0723">Serine/threonine-protein kinase</keyword>
<evidence type="ECO:0000256" key="3">
    <source>
        <dbReference type="ARBA" id="ARBA00022536"/>
    </source>
</evidence>
<keyword evidence="9" id="KW-1015">Disulfide bond</keyword>
<evidence type="ECO:0000256" key="10">
    <source>
        <dbReference type="ARBA" id="ARBA00023180"/>
    </source>
</evidence>
<keyword evidence="10" id="KW-0325">Glycoprotein</keyword>
<evidence type="ECO:0000256" key="11">
    <source>
        <dbReference type="PROSITE-ProRule" id="PRU00076"/>
    </source>
</evidence>
<feature type="chain" id="PRO_5003275817" evidence="14">
    <location>
        <begin position="37"/>
        <end position="704"/>
    </location>
</feature>
<dbReference type="SMART" id="SM00181">
    <property type="entry name" value="EGF"/>
    <property type="match status" value="2"/>
</dbReference>
<organism evidence="17">
    <name type="scientific">Hordeum vulgare subsp. vulgare</name>
    <name type="common">Domesticated barley</name>
    <dbReference type="NCBI Taxonomy" id="112509"/>
    <lineage>
        <taxon>Eukaryota</taxon>
        <taxon>Viridiplantae</taxon>
        <taxon>Streptophyta</taxon>
        <taxon>Embryophyta</taxon>
        <taxon>Tracheophyta</taxon>
        <taxon>Spermatophyta</taxon>
        <taxon>Magnoliopsida</taxon>
        <taxon>Liliopsida</taxon>
        <taxon>Poales</taxon>
        <taxon>Poaceae</taxon>
        <taxon>BOP clade</taxon>
        <taxon>Pooideae</taxon>
        <taxon>Triticodae</taxon>
        <taxon>Triticeae</taxon>
        <taxon>Hordeinae</taxon>
        <taxon>Hordeum</taxon>
    </lineage>
</organism>
<dbReference type="EMBL" id="AK366431">
    <property type="protein sequence ID" value="BAJ97634.1"/>
    <property type="molecule type" value="mRNA"/>
</dbReference>
<keyword evidence="7" id="KW-0418">Kinase</keyword>
<evidence type="ECO:0000256" key="6">
    <source>
        <dbReference type="ARBA" id="ARBA00022741"/>
    </source>
</evidence>
<keyword evidence="5 14" id="KW-0732">Signal</keyword>
<dbReference type="InterPro" id="IPR018097">
    <property type="entry name" value="EGF_Ca-bd_CS"/>
</dbReference>
<keyword evidence="13" id="KW-0472">Membrane</keyword>
<dbReference type="SUPFAM" id="SSF57196">
    <property type="entry name" value="EGF/Laminin"/>
    <property type="match status" value="1"/>
</dbReference>
<reference evidence="17" key="1">
    <citation type="journal article" date="2011" name="Plant Physiol.">
        <title>Comprehensive sequence analysis of 24,783 barley full-length cDNAs derived from 12 clone libraries.</title>
        <authorList>
            <person name="Matsumoto T."/>
            <person name="Tanaka T."/>
            <person name="Sakai H."/>
            <person name="Amano N."/>
            <person name="Kanamori H."/>
            <person name="Kurita K."/>
            <person name="Kikuta A."/>
            <person name="Kamiya K."/>
            <person name="Yamamoto M."/>
            <person name="Ikawa H."/>
            <person name="Fujii N."/>
            <person name="Hori K."/>
            <person name="Itoh T."/>
            <person name="Sato K."/>
        </authorList>
    </citation>
    <scope>NUCLEOTIDE SEQUENCE</scope>
    <source>
        <tissue evidence="17">Shoot and root</tissue>
    </source>
</reference>
<dbReference type="InterPro" id="IPR000719">
    <property type="entry name" value="Prot_kinase_dom"/>
</dbReference>
<dbReference type="SMART" id="SM00220">
    <property type="entry name" value="S_TKc"/>
    <property type="match status" value="1"/>
</dbReference>
<name>F2DRB3_HORVV</name>
<dbReference type="Pfam" id="PF07645">
    <property type="entry name" value="EGF_CA"/>
    <property type="match status" value="1"/>
</dbReference>
<dbReference type="CDD" id="cd00054">
    <property type="entry name" value="EGF_CA"/>
    <property type="match status" value="1"/>
</dbReference>
<evidence type="ECO:0000256" key="14">
    <source>
        <dbReference type="SAM" id="SignalP"/>
    </source>
</evidence>
<dbReference type="InterPro" id="IPR017441">
    <property type="entry name" value="Protein_kinase_ATP_BS"/>
</dbReference>
<dbReference type="PROSITE" id="PS50011">
    <property type="entry name" value="PROTEIN_KINASE_DOM"/>
    <property type="match status" value="1"/>
</dbReference>
<sequence length="704" mass="77294">MQHTKAVSRQGMDQLVPSMNLLTAFLLLLAAAAAAAATAETPERLAAAHGCQTSCGGVEIPYPFGIGGRDCFREGFEIDCVYDGPVLANTSLRVVQLSVDPAESLVMLPVGRMCYNATDPRHAEEYSHGETLMNKRGVYRFSNARNMLVVLGCNTMGTIGSVKTTRLVDDYSYYMGCMSFCNSSASAQDGQCASLGCCHVDIPPGLTHNYFRFREYDHTSMMDFSPCDYAFLVDRTNYTFRRSDLLRDTLRTSPVWLDWAIRGAGAGDGPASLSCAQANNTKEYACLSNQSYCVDAINGPGYNCNCSMGYEGNAYLVNGCTNIDECADSDKYPCKGVCRDTQGSYRCTCPPGYGSDDPTKQRCTPKFPPAAQICIGVIGGILAITLVAFVIIIRKEKRKTREFYEKNGGLTLEKAKFIKLFKMEELKPILKSGNLIGKGGFGEVYKGFVDNILVAVKKPIGGNVLENKQFANEVIIQSQVIHKNIVRLIGCCLEVDNPLLVYEYISKGSMHDILHEFDRREPLDLNVRLSIVTESAHGLAYMHSQAHTKILHGDVKPANILLDDNFVPKISDFGISRLIAIGKEHTANVIGDMTYMDPVYLQTGLLTEKSDVYSFGVVILEVISRKKATHSDNNSLVTGFLECHKEGRKATELFDSEVAALGNMELLDTLAGIAVECLSLDVDQRPLMTDVVARLLTLNRSRVL</sequence>
<dbReference type="AlphaFoldDB" id="F2DRB3"/>
<evidence type="ECO:0000256" key="13">
    <source>
        <dbReference type="SAM" id="Phobius"/>
    </source>
</evidence>
<keyword evidence="8 12" id="KW-0067">ATP-binding</keyword>
<dbReference type="Pfam" id="PF00069">
    <property type="entry name" value="Pkinase"/>
    <property type="match status" value="1"/>
</dbReference>
<comment type="subcellular location">
    <subcellularLocation>
        <location evidence="1">Membrane</location>
        <topology evidence="1">Single-pass type I membrane protein</topology>
    </subcellularLocation>
</comment>
<dbReference type="PANTHER" id="PTHR27005">
    <property type="entry name" value="WALL-ASSOCIATED RECEPTOR KINASE-LIKE 21"/>
    <property type="match status" value="1"/>
</dbReference>
<evidence type="ECO:0000313" key="17">
    <source>
        <dbReference type="EMBL" id="BAJ97634.1"/>
    </source>
</evidence>
<evidence type="ECO:0000259" key="15">
    <source>
        <dbReference type="PROSITE" id="PS50011"/>
    </source>
</evidence>
<dbReference type="GO" id="GO:0016020">
    <property type="term" value="C:membrane"/>
    <property type="evidence" value="ECO:0007669"/>
    <property type="project" value="UniProtKB-SubCell"/>
</dbReference>
<keyword evidence="6 12" id="KW-0547">Nucleotide-binding</keyword>
<keyword evidence="3 11" id="KW-0245">EGF-like domain</keyword>
<dbReference type="FunFam" id="1.10.510.10:FF:000474">
    <property type="entry name" value="Wall-associated receptor kinase 3"/>
    <property type="match status" value="1"/>
</dbReference>
<dbReference type="InterPro" id="IPR001881">
    <property type="entry name" value="EGF-like_Ca-bd_dom"/>
</dbReference>
<dbReference type="InterPro" id="IPR025287">
    <property type="entry name" value="WAK_GUB"/>
</dbReference>
<dbReference type="PROSITE" id="PS50026">
    <property type="entry name" value="EGF_3"/>
    <property type="match status" value="1"/>
</dbReference>
<dbReference type="GO" id="GO:0007166">
    <property type="term" value="P:cell surface receptor signaling pathway"/>
    <property type="evidence" value="ECO:0007669"/>
    <property type="project" value="InterPro"/>
</dbReference>
<dbReference type="PROSITE" id="PS01187">
    <property type="entry name" value="EGF_CA"/>
    <property type="match status" value="1"/>
</dbReference>
<evidence type="ECO:0000256" key="5">
    <source>
        <dbReference type="ARBA" id="ARBA00022729"/>
    </source>
</evidence>
<dbReference type="PROSITE" id="PS00108">
    <property type="entry name" value="PROTEIN_KINASE_ST"/>
    <property type="match status" value="1"/>
</dbReference>
<feature type="binding site" evidence="12">
    <location>
        <position position="458"/>
    </location>
    <ligand>
        <name>ATP</name>
        <dbReference type="ChEBI" id="CHEBI:30616"/>
    </ligand>
</feature>
<evidence type="ECO:0000256" key="7">
    <source>
        <dbReference type="ARBA" id="ARBA00022777"/>
    </source>
</evidence>
<dbReference type="InterPro" id="IPR008271">
    <property type="entry name" value="Ser/Thr_kinase_AS"/>
</dbReference>
<feature type="domain" description="Protein kinase" evidence="15">
    <location>
        <begin position="430"/>
        <end position="698"/>
    </location>
</feature>
<evidence type="ECO:0000256" key="1">
    <source>
        <dbReference type="ARBA" id="ARBA00004479"/>
    </source>
</evidence>
<keyword evidence="4" id="KW-0808">Transferase</keyword>
<dbReference type="PROSITE" id="PS00010">
    <property type="entry name" value="ASX_HYDROXYL"/>
    <property type="match status" value="1"/>
</dbReference>
<dbReference type="SUPFAM" id="SSF56112">
    <property type="entry name" value="Protein kinase-like (PK-like)"/>
    <property type="match status" value="1"/>
</dbReference>
<feature type="transmembrane region" description="Helical" evidence="13">
    <location>
        <begin position="370"/>
        <end position="393"/>
    </location>
</feature>
<dbReference type="GO" id="GO:0004674">
    <property type="term" value="F:protein serine/threonine kinase activity"/>
    <property type="evidence" value="ECO:0007669"/>
    <property type="project" value="UniProtKB-KW"/>
</dbReference>
<evidence type="ECO:0000256" key="8">
    <source>
        <dbReference type="ARBA" id="ARBA00022840"/>
    </source>
</evidence>
<keyword evidence="13" id="KW-1133">Transmembrane helix</keyword>
<dbReference type="InterPro" id="IPR000152">
    <property type="entry name" value="EGF-type_Asp/Asn_hydroxyl_site"/>
</dbReference>
<dbReference type="GO" id="GO:0005524">
    <property type="term" value="F:ATP binding"/>
    <property type="evidence" value="ECO:0007669"/>
    <property type="project" value="UniProtKB-UniRule"/>
</dbReference>
<feature type="domain" description="EGF-like" evidence="16">
    <location>
        <begin position="322"/>
        <end position="359"/>
    </location>
</feature>
<dbReference type="Gene3D" id="3.30.200.20">
    <property type="entry name" value="Phosphorylase Kinase, domain 1"/>
    <property type="match status" value="1"/>
</dbReference>
<dbReference type="Pfam" id="PF13947">
    <property type="entry name" value="GUB_WAK_bind"/>
    <property type="match status" value="1"/>
</dbReference>